<dbReference type="Pfam" id="PF13682">
    <property type="entry name" value="CZB"/>
    <property type="match status" value="1"/>
</dbReference>
<evidence type="ECO:0000313" key="3">
    <source>
        <dbReference type="Proteomes" id="UP000192491"/>
    </source>
</evidence>
<feature type="domain" description="Chemoreceptor zinc-binding" evidence="1">
    <location>
        <begin position="15"/>
        <end position="82"/>
    </location>
</feature>
<organism evidence="2 3">
    <name type="scientific">Thiothrix lacustris</name>
    <dbReference type="NCBI Taxonomy" id="525917"/>
    <lineage>
        <taxon>Bacteria</taxon>
        <taxon>Pseudomonadati</taxon>
        <taxon>Pseudomonadota</taxon>
        <taxon>Gammaproteobacteria</taxon>
        <taxon>Thiotrichales</taxon>
        <taxon>Thiotrichaceae</taxon>
        <taxon>Thiothrix</taxon>
    </lineage>
</organism>
<evidence type="ECO:0000313" key="2">
    <source>
        <dbReference type="EMBL" id="OQX01001.1"/>
    </source>
</evidence>
<dbReference type="EMBL" id="MTEJ01000611">
    <property type="protein sequence ID" value="OQX01001.1"/>
    <property type="molecule type" value="Genomic_DNA"/>
</dbReference>
<dbReference type="Proteomes" id="UP000192491">
    <property type="component" value="Unassembled WGS sequence"/>
</dbReference>
<name>A0A1Y1Q9U7_9GAMM</name>
<protein>
    <recommendedName>
        <fullName evidence="1">Chemoreceptor zinc-binding domain-containing protein</fullName>
    </recommendedName>
</protein>
<sequence length="125" mass="14029">MATNNAFFVQRLNDHIQYLRKVTNTLKGVDDFQGTACTECKLGKWLYDDGHDDLEACAPDGSQLFDLLEEKHKRFHDFSNDALTQHRSGDAVGSYRAMTEMHKLSNEMVSLLLKADRHAGVAVAA</sequence>
<accession>A0A1Y1Q9U7</accession>
<proteinExistence type="predicted"/>
<evidence type="ECO:0000259" key="1">
    <source>
        <dbReference type="Pfam" id="PF13682"/>
    </source>
</evidence>
<gene>
    <name evidence="2" type="ORF">BWK73_47400</name>
</gene>
<dbReference type="InterPro" id="IPR025991">
    <property type="entry name" value="Chemoreceptor_zinc-bind_dom"/>
</dbReference>
<comment type="caution">
    <text evidence="2">The sequence shown here is derived from an EMBL/GenBank/DDBJ whole genome shotgun (WGS) entry which is preliminary data.</text>
</comment>
<dbReference type="AlphaFoldDB" id="A0A1Y1Q9U7"/>
<dbReference type="Gene3D" id="1.20.120.30">
    <property type="entry name" value="Aspartate receptor, ligand-binding domain"/>
    <property type="match status" value="1"/>
</dbReference>
<reference evidence="2 3" key="1">
    <citation type="submission" date="2017-01" db="EMBL/GenBank/DDBJ databases">
        <title>Novel large sulfur bacteria in the metagenomes of groundwater-fed chemosynthetic microbial mats in the Lake Huron basin.</title>
        <authorList>
            <person name="Sharrar A.M."/>
            <person name="Flood B.E."/>
            <person name="Bailey J.V."/>
            <person name="Jones D.S."/>
            <person name="Biddanda B."/>
            <person name="Ruberg S.A."/>
            <person name="Marcus D.N."/>
            <person name="Dick G.J."/>
        </authorList>
    </citation>
    <scope>NUCLEOTIDE SEQUENCE [LARGE SCALE GENOMIC DNA]</scope>
    <source>
        <strain evidence="2">A8</strain>
    </source>
</reference>